<dbReference type="EMBL" id="JAJKFT010000010">
    <property type="protein sequence ID" value="MCC9632170.1"/>
    <property type="molecule type" value="Genomic_DNA"/>
</dbReference>
<feature type="domain" description="Activator of Hsp90 ATPase homologue 1/2-like C-terminal" evidence="2">
    <location>
        <begin position="19"/>
        <end position="166"/>
    </location>
</feature>
<sequence length="169" mass="19018">MTAAKANSEIDFQLTRYFDAPRELVYQAWTEADRLEKWWGPPGLPVRVAKLDLVPGGTFHYAMQMPGGPEMFGKFVYREIEPNRMLTFVVSFSDADEGIATHPMSPTWPKEVLSAVELFDDDGRTRAELWSTPINADAVERQTFLEGHEGLKQGFGGSMNQLEAYLATL</sequence>
<evidence type="ECO:0000313" key="4">
    <source>
        <dbReference type="Proteomes" id="UP001139103"/>
    </source>
</evidence>
<organism evidence="3 4">
    <name type="scientific">Blastopirellula sediminis</name>
    <dbReference type="NCBI Taxonomy" id="2894196"/>
    <lineage>
        <taxon>Bacteria</taxon>
        <taxon>Pseudomonadati</taxon>
        <taxon>Planctomycetota</taxon>
        <taxon>Planctomycetia</taxon>
        <taxon>Pirellulales</taxon>
        <taxon>Pirellulaceae</taxon>
        <taxon>Blastopirellula</taxon>
    </lineage>
</organism>
<dbReference type="RefSeq" id="WP_230225026.1">
    <property type="nucleotide sequence ID" value="NZ_JAJKFT010000010.1"/>
</dbReference>
<proteinExistence type="inferred from homology"/>
<name>A0A9X1SIC5_9BACT</name>
<comment type="similarity">
    <text evidence="1">Belongs to the AHA1 family.</text>
</comment>
<accession>A0A9X1SIC5</accession>
<dbReference type="CDD" id="cd07814">
    <property type="entry name" value="SRPBCC_CalC_Aha1-like"/>
    <property type="match status" value="1"/>
</dbReference>
<keyword evidence="4" id="KW-1185">Reference proteome</keyword>
<dbReference type="SUPFAM" id="SSF55961">
    <property type="entry name" value="Bet v1-like"/>
    <property type="match status" value="1"/>
</dbReference>
<evidence type="ECO:0000313" key="3">
    <source>
        <dbReference type="EMBL" id="MCC9632170.1"/>
    </source>
</evidence>
<evidence type="ECO:0000259" key="2">
    <source>
        <dbReference type="Pfam" id="PF08327"/>
    </source>
</evidence>
<evidence type="ECO:0000256" key="1">
    <source>
        <dbReference type="ARBA" id="ARBA00006817"/>
    </source>
</evidence>
<protein>
    <submittedName>
        <fullName evidence="3">SRPBCC domain-containing protein</fullName>
    </submittedName>
</protein>
<dbReference type="InterPro" id="IPR023393">
    <property type="entry name" value="START-like_dom_sf"/>
</dbReference>
<reference evidence="3" key="1">
    <citation type="submission" date="2021-11" db="EMBL/GenBank/DDBJ databases">
        <title>Genome sequence.</title>
        <authorList>
            <person name="Sun Q."/>
        </authorList>
    </citation>
    <scope>NUCLEOTIDE SEQUENCE</scope>
    <source>
        <strain evidence="3">JC732</strain>
    </source>
</reference>
<dbReference type="Gene3D" id="3.30.530.20">
    <property type="match status" value="1"/>
</dbReference>
<gene>
    <name evidence="3" type="ORF">LOC68_27560</name>
</gene>
<dbReference type="AlphaFoldDB" id="A0A9X1SIC5"/>
<dbReference type="InterPro" id="IPR013538">
    <property type="entry name" value="ASHA1/2-like_C"/>
</dbReference>
<dbReference type="Pfam" id="PF08327">
    <property type="entry name" value="AHSA1"/>
    <property type="match status" value="1"/>
</dbReference>
<dbReference type="Proteomes" id="UP001139103">
    <property type="component" value="Unassembled WGS sequence"/>
</dbReference>
<comment type="caution">
    <text evidence="3">The sequence shown here is derived from an EMBL/GenBank/DDBJ whole genome shotgun (WGS) entry which is preliminary data.</text>
</comment>